<evidence type="ECO:0000313" key="8">
    <source>
        <dbReference type="Proteomes" id="UP000070053"/>
    </source>
</evidence>
<feature type="transmembrane region" description="Helical" evidence="5">
    <location>
        <begin position="91"/>
        <end position="110"/>
    </location>
</feature>
<keyword evidence="2 5" id="KW-0812">Transmembrane</keyword>
<dbReference type="EMBL" id="LQZP01000195">
    <property type="protein sequence ID" value="KXT91663.1"/>
    <property type="molecule type" value="Genomic_DNA"/>
</dbReference>
<evidence type="ECO:0000313" key="7">
    <source>
        <dbReference type="EMBL" id="KXT91663.1"/>
    </source>
</evidence>
<keyword evidence="4 5" id="KW-0472">Membrane</keyword>
<name>A0A139PN53_STROR</name>
<dbReference type="PATRIC" id="fig|1303.81.peg.863"/>
<evidence type="ECO:0000256" key="5">
    <source>
        <dbReference type="SAM" id="Phobius"/>
    </source>
</evidence>
<dbReference type="OrthoDB" id="2218395at2"/>
<dbReference type="Proteomes" id="UP000070053">
    <property type="component" value="Unassembled WGS sequence"/>
</dbReference>
<gene>
    <name evidence="7" type="ORF">SORDD21_00692</name>
</gene>
<dbReference type="InterPro" id="IPR022764">
    <property type="entry name" value="Peptidase_S54_rhomboid_dom"/>
</dbReference>
<feature type="transmembrane region" description="Helical" evidence="5">
    <location>
        <begin position="149"/>
        <end position="167"/>
    </location>
</feature>
<dbReference type="RefSeq" id="WP_061453767.1">
    <property type="nucleotide sequence ID" value="NZ_JAKUWC010000026.1"/>
</dbReference>
<feature type="transmembrane region" description="Helical" evidence="5">
    <location>
        <begin position="60"/>
        <end position="79"/>
    </location>
</feature>
<evidence type="ECO:0000259" key="6">
    <source>
        <dbReference type="Pfam" id="PF01694"/>
    </source>
</evidence>
<dbReference type="Gene3D" id="1.20.1540.10">
    <property type="entry name" value="Rhomboid-like"/>
    <property type="match status" value="1"/>
</dbReference>
<comment type="caution">
    <text evidence="7">The sequence shown here is derived from an EMBL/GenBank/DDBJ whole genome shotgun (WGS) entry which is preliminary data.</text>
</comment>
<reference evidence="7 8" key="1">
    <citation type="submission" date="2016-01" db="EMBL/GenBank/DDBJ databases">
        <title>Highly variable Streptococcus oralis are common among viridans streptococci isolated from primates.</title>
        <authorList>
            <person name="Denapaite D."/>
            <person name="Rieger M."/>
            <person name="Koendgen S."/>
            <person name="Brueckner R."/>
            <person name="Ochigava I."/>
            <person name="Kappeler P."/>
            <person name="Maetz-Rensing K."/>
            <person name="Leendertz F."/>
            <person name="Hakenbeck R."/>
        </authorList>
    </citation>
    <scope>NUCLEOTIDE SEQUENCE [LARGE SCALE GENOMIC DNA]</scope>
    <source>
        <strain evidence="7 8">DD21</strain>
    </source>
</reference>
<feature type="domain" description="Peptidase S54 rhomboid" evidence="6">
    <location>
        <begin position="46"/>
        <end position="181"/>
    </location>
</feature>
<feature type="transmembrane region" description="Helical" evidence="5">
    <location>
        <begin position="116"/>
        <end position="137"/>
    </location>
</feature>
<dbReference type="InterPro" id="IPR035952">
    <property type="entry name" value="Rhomboid-like_sf"/>
</dbReference>
<proteinExistence type="predicted"/>
<protein>
    <recommendedName>
        <fullName evidence="6">Peptidase S54 rhomboid domain-containing protein</fullName>
    </recommendedName>
</protein>
<dbReference type="AlphaFoldDB" id="A0A139PN53"/>
<comment type="subcellular location">
    <subcellularLocation>
        <location evidence="1">Membrane</location>
        <topology evidence="1">Multi-pass membrane protein</topology>
    </subcellularLocation>
</comment>
<evidence type="ECO:0000256" key="1">
    <source>
        <dbReference type="ARBA" id="ARBA00004141"/>
    </source>
</evidence>
<evidence type="ECO:0000256" key="3">
    <source>
        <dbReference type="ARBA" id="ARBA00022989"/>
    </source>
</evidence>
<feature type="transmembrane region" description="Helical" evidence="5">
    <location>
        <begin position="173"/>
        <end position="192"/>
    </location>
</feature>
<feature type="transmembrane region" description="Helical" evidence="5">
    <location>
        <begin position="7"/>
        <end position="33"/>
    </location>
</feature>
<organism evidence="7 8">
    <name type="scientific">Streptococcus oralis</name>
    <dbReference type="NCBI Taxonomy" id="1303"/>
    <lineage>
        <taxon>Bacteria</taxon>
        <taxon>Bacillati</taxon>
        <taxon>Bacillota</taxon>
        <taxon>Bacilli</taxon>
        <taxon>Lactobacillales</taxon>
        <taxon>Streptococcaceae</taxon>
        <taxon>Streptococcus</taxon>
    </lineage>
</organism>
<dbReference type="GO" id="GO:0016020">
    <property type="term" value="C:membrane"/>
    <property type="evidence" value="ECO:0007669"/>
    <property type="project" value="UniProtKB-SubCell"/>
</dbReference>
<evidence type="ECO:0000256" key="2">
    <source>
        <dbReference type="ARBA" id="ARBA00022692"/>
    </source>
</evidence>
<evidence type="ECO:0000256" key="4">
    <source>
        <dbReference type="ARBA" id="ARBA00023136"/>
    </source>
</evidence>
<keyword evidence="3 5" id="KW-1133">Transmembrane helix</keyword>
<sequence length="199" mass="22550">MKRIIKICPVVSILVVICLLLGILTTFLGSVMYDLFAFHSKPIYCWQYFSGTFMHGSKEAPVWFTWFHLVLNTLMLLPFGGLLEYKRGSKYVFLVFITSMVISSIVFHILTQNQEIQASGISAIGYAFVTGGVMSMFSIWKNFNLGLKLFYILLIVLSLTMLLPNITGWISTFLHMSGIASYIIVYSINNCLNKNRIVS</sequence>
<accession>A0A139PN53</accession>
<dbReference type="Pfam" id="PF01694">
    <property type="entry name" value="Rhomboid"/>
    <property type="match status" value="1"/>
</dbReference>
<dbReference type="GO" id="GO:0004252">
    <property type="term" value="F:serine-type endopeptidase activity"/>
    <property type="evidence" value="ECO:0007669"/>
    <property type="project" value="InterPro"/>
</dbReference>
<dbReference type="SUPFAM" id="SSF144091">
    <property type="entry name" value="Rhomboid-like"/>
    <property type="match status" value="1"/>
</dbReference>